<evidence type="ECO:0000256" key="7">
    <source>
        <dbReference type="SAM" id="Phobius"/>
    </source>
</evidence>
<proteinExistence type="predicted"/>
<protein>
    <submittedName>
        <fullName evidence="9">Drug resistance transporter, EmrB/QacA subfamily</fullName>
    </submittedName>
</protein>
<dbReference type="PROSITE" id="PS00216">
    <property type="entry name" value="SUGAR_TRANSPORT_1"/>
    <property type="match status" value="1"/>
</dbReference>
<evidence type="ECO:0000313" key="10">
    <source>
        <dbReference type="Proteomes" id="UP000198623"/>
    </source>
</evidence>
<keyword evidence="3" id="KW-1003">Cell membrane</keyword>
<feature type="domain" description="Major facilitator superfamily (MFS) profile" evidence="8">
    <location>
        <begin position="16"/>
        <end position="471"/>
    </location>
</feature>
<gene>
    <name evidence="9" type="ORF">SAMN05216175_11544</name>
</gene>
<feature type="transmembrane region" description="Helical" evidence="7">
    <location>
        <begin position="139"/>
        <end position="159"/>
    </location>
</feature>
<feature type="transmembrane region" description="Helical" evidence="7">
    <location>
        <begin position="82"/>
        <end position="100"/>
    </location>
</feature>
<feature type="transmembrane region" description="Helical" evidence="7">
    <location>
        <begin position="51"/>
        <end position="70"/>
    </location>
</feature>
<dbReference type="OrthoDB" id="9812221at2"/>
<evidence type="ECO:0000259" key="8">
    <source>
        <dbReference type="PROSITE" id="PS50850"/>
    </source>
</evidence>
<accession>A0A1I2V2Z9</accession>
<feature type="transmembrane region" description="Helical" evidence="7">
    <location>
        <begin position="171"/>
        <end position="190"/>
    </location>
</feature>
<dbReference type="SUPFAM" id="SSF103473">
    <property type="entry name" value="MFS general substrate transporter"/>
    <property type="match status" value="1"/>
</dbReference>
<dbReference type="PROSITE" id="PS50850">
    <property type="entry name" value="MFS"/>
    <property type="match status" value="1"/>
</dbReference>
<reference evidence="10" key="1">
    <citation type="submission" date="2016-10" db="EMBL/GenBank/DDBJ databases">
        <authorList>
            <person name="Varghese N."/>
            <person name="Submissions S."/>
        </authorList>
    </citation>
    <scope>NUCLEOTIDE SEQUENCE [LARGE SCALE GENOMIC DNA]</scope>
    <source>
        <strain evidence="10">CGMCC 1.10971</strain>
    </source>
</reference>
<feature type="transmembrane region" description="Helical" evidence="7">
    <location>
        <begin position="236"/>
        <end position="254"/>
    </location>
</feature>
<evidence type="ECO:0000256" key="4">
    <source>
        <dbReference type="ARBA" id="ARBA00022692"/>
    </source>
</evidence>
<dbReference type="PANTHER" id="PTHR42718:SF46">
    <property type="entry name" value="BLR6921 PROTEIN"/>
    <property type="match status" value="1"/>
</dbReference>
<dbReference type="InterPro" id="IPR020846">
    <property type="entry name" value="MFS_dom"/>
</dbReference>
<evidence type="ECO:0000256" key="2">
    <source>
        <dbReference type="ARBA" id="ARBA00022448"/>
    </source>
</evidence>
<comment type="subcellular location">
    <subcellularLocation>
        <location evidence="1">Cell membrane</location>
        <topology evidence="1">Multi-pass membrane protein</topology>
    </subcellularLocation>
</comment>
<feature type="transmembrane region" description="Helical" evidence="7">
    <location>
        <begin position="314"/>
        <end position="333"/>
    </location>
</feature>
<dbReference type="PANTHER" id="PTHR42718">
    <property type="entry name" value="MAJOR FACILITATOR SUPERFAMILY MULTIDRUG TRANSPORTER MFSC"/>
    <property type="match status" value="1"/>
</dbReference>
<evidence type="ECO:0000256" key="6">
    <source>
        <dbReference type="ARBA" id="ARBA00023136"/>
    </source>
</evidence>
<keyword evidence="5 7" id="KW-1133">Transmembrane helix</keyword>
<keyword evidence="6 7" id="KW-0472">Membrane</keyword>
<feature type="transmembrane region" description="Helical" evidence="7">
    <location>
        <begin position="442"/>
        <end position="465"/>
    </location>
</feature>
<dbReference type="AlphaFoldDB" id="A0A1I2V2Z9"/>
<keyword evidence="10" id="KW-1185">Reference proteome</keyword>
<dbReference type="InterPro" id="IPR036259">
    <property type="entry name" value="MFS_trans_sf"/>
</dbReference>
<dbReference type="GO" id="GO:0022857">
    <property type="term" value="F:transmembrane transporter activity"/>
    <property type="evidence" value="ECO:0007669"/>
    <property type="project" value="InterPro"/>
</dbReference>
<feature type="transmembrane region" description="Helical" evidence="7">
    <location>
        <begin position="112"/>
        <end position="132"/>
    </location>
</feature>
<dbReference type="Gene3D" id="1.20.1250.20">
    <property type="entry name" value="MFS general substrate transporter like domains"/>
    <property type="match status" value="2"/>
</dbReference>
<feature type="transmembrane region" description="Helical" evidence="7">
    <location>
        <begin position="365"/>
        <end position="384"/>
    </location>
</feature>
<feature type="transmembrane region" description="Helical" evidence="7">
    <location>
        <begin position="211"/>
        <end position="230"/>
    </location>
</feature>
<dbReference type="CDD" id="cd17321">
    <property type="entry name" value="MFS_MMR_MDR_like"/>
    <property type="match status" value="1"/>
</dbReference>
<dbReference type="RefSeq" id="WP_090729810.1">
    <property type="nucleotide sequence ID" value="NZ_FOOU01000015.1"/>
</dbReference>
<dbReference type="InterPro" id="IPR005829">
    <property type="entry name" value="Sugar_transporter_CS"/>
</dbReference>
<feature type="transmembrane region" description="Helical" evidence="7">
    <location>
        <begin position="283"/>
        <end position="302"/>
    </location>
</feature>
<evidence type="ECO:0000313" key="9">
    <source>
        <dbReference type="EMBL" id="SFG83805.1"/>
    </source>
</evidence>
<dbReference type="Proteomes" id="UP000198623">
    <property type="component" value="Unassembled WGS sequence"/>
</dbReference>
<sequence>MNTSTVTSHQETPWLALYSICLAAFLVPMAMSAVNLALPAIAKDLQVDAVLLSWIPSAPLWGSVVLMLPISRLADIWGRKRVHLLGLCLYALSSLAVVWIDSIEWLLVFRVIQGLASSFIFATAMAMVAILAGTKRRGMFLGIVSTSVYLGLTMGPAAGGLLTEWLGWRSVFWLPVPGIFMAFSLIAWFMPNEPKLVGSEESRQYSMRQRFDVTGSLLFSLSVSCLFFGVTGLPDAGFVVLLVAGLGLSGGFVYQQRRASVPLIRIDALSQNRIFNRSMLASLFMYGASFPVLFIVSLYLQYIQGLSPGDAGKVVLLQALLTACIAPVAGRLSDKYDPRILATTGCGLYILGFVLLFFVGMQTPLWQVKTGLCLLGVGFGLFSSPNTNAAISSVDPSRLGIASGLLNLARTGGNMFSTAIMVVIFNYYFADQILQPEHYPQLLTVVRITLLLGVLYALSGGYFSLTRGRMRSAD</sequence>
<feature type="transmembrane region" description="Helical" evidence="7">
    <location>
        <begin position="405"/>
        <end position="430"/>
    </location>
</feature>
<dbReference type="PRINTS" id="PR01036">
    <property type="entry name" value="TCRTETB"/>
</dbReference>
<evidence type="ECO:0000256" key="1">
    <source>
        <dbReference type="ARBA" id="ARBA00004651"/>
    </source>
</evidence>
<feature type="transmembrane region" description="Helical" evidence="7">
    <location>
        <begin position="12"/>
        <end position="31"/>
    </location>
</feature>
<dbReference type="Pfam" id="PF07690">
    <property type="entry name" value="MFS_1"/>
    <property type="match status" value="1"/>
</dbReference>
<organism evidence="9 10">
    <name type="scientific">Neptunomonas qingdaonensis</name>
    <dbReference type="NCBI Taxonomy" id="1045558"/>
    <lineage>
        <taxon>Bacteria</taxon>
        <taxon>Pseudomonadati</taxon>
        <taxon>Pseudomonadota</taxon>
        <taxon>Gammaproteobacteria</taxon>
        <taxon>Oceanospirillales</taxon>
        <taxon>Oceanospirillaceae</taxon>
        <taxon>Neptunomonas</taxon>
    </lineage>
</organism>
<dbReference type="GO" id="GO:0005886">
    <property type="term" value="C:plasma membrane"/>
    <property type="evidence" value="ECO:0007669"/>
    <property type="project" value="UniProtKB-SubCell"/>
</dbReference>
<dbReference type="STRING" id="1045558.SAMN05216175_11544"/>
<dbReference type="EMBL" id="FOOU01000015">
    <property type="protein sequence ID" value="SFG83805.1"/>
    <property type="molecule type" value="Genomic_DNA"/>
</dbReference>
<name>A0A1I2V2Z9_9GAMM</name>
<evidence type="ECO:0000256" key="5">
    <source>
        <dbReference type="ARBA" id="ARBA00022989"/>
    </source>
</evidence>
<evidence type="ECO:0000256" key="3">
    <source>
        <dbReference type="ARBA" id="ARBA00022475"/>
    </source>
</evidence>
<dbReference type="InterPro" id="IPR011701">
    <property type="entry name" value="MFS"/>
</dbReference>
<keyword evidence="2" id="KW-0813">Transport</keyword>
<feature type="transmembrane region" description="Helical" evidence="7">
    <location>
        <begin position="340"/>
        <end position="359"/>
    </location>
</feature>
<keyword evidence="4 7" id="KW-0812">Transmembrane</keyword>